<dbReference type="Pfam" id="PF03133">
    <property type="entry name" value="TTL"/>
    <property type="match status" value="1"/>
</dbReference>
<dbReference type="AlphaFoldDB" id="A0A8D8YPN9"/>
<evidence type="ECO:0000313" key="2">
    <source>
        <dbReference type="EMBL" id="CAG6732785.1"/>
    </source>
</evidence>
<organism evidence="2">
    <name type="scientific">Cacopsylla melanoneura</name>
    <dbReference type="NCBI Taxonomy" id="428564"/>
    <lineage>
        <taxon>Eukaryota</taxon>
        <taxon>Metazoa</taxon>
        <taxon>Ecdysozoa</taxon>
        <taxon>Arthropoda</taxon>
        <taxon>Hexapoda</taxon>
        <taxon>Insecta</taxon>
        <taxon>Pterygota</taxon>
        <taxon>Neoptera</taxon>
        <taxon>Paraneoptera</taxon>
        <taxon>Hemiptera</taxon>
        <taxon>Sternorrhyncha</taxon>
        <taxon>Psylloidea</taxon>
        <taxon>Psyllidae</taxon>
        <taxon>Psyllinae</taxon>
        <taxon>Cacopsylla</taxon>
    </lineage>
</organism>
<protein>
    <submittedName>
        <fullName evidence="2">Tubulin--tyrosine ligase-like protein 12</fullName>
    </submittedName>
</protein>
<proteinExistence type="predicted"/>
<dbReference type="GO" id="GO:0005737">
    <property type="term" value="C:cytoplasm"/>
    <property type="evidence" value="ECO:0007669"/>
    <property type="project" value="TreeGrafter"/>
</dbReference>
<dbReference type="EMBL" id="HBUF01387934">
    <property type="protein sequence ID" value="CAG6732785.1"/>
    <property type="molecule type" value="Transcribed_RNA"/>
</dbReference>
<reference evidence="2" key="1">
    <citation type="submission" date="2021-05" db="EMBL/GenBank/DDBJ databases">
        <authorList>
            <person name="Alioto T."/>
            <person name="Alioto T."/>
            <person name="Gomez Garrido J."/>
        </authorList>
    </citation>
    <scope>NUCLEOTIDE SEQUENCE</scope>
</reference>
<dbReference type="EMBL" id="HBUF01387933">
    <property type="protein sequence ID" value="CAG6732784.1"/>
    <property type="molecule type" value="Transcribed_RNA"/>
</dbReference>
<feature type="domain" description="Tubulin--tyrosine ligase-like protein 12 SET-like" evidence="1">
    <location>
        <begin position="86"/>
        <end position="254"/>
    </location>
</feature>
<dbReference type="EMBL" id="HBUF01387936">
    <property type="protein sequence ID" value="CAG6732787.1"/>
    <property type="molecule type" value="Transcribed_RNA"/>
</dbReference>
<sequence>MKKLDIFIKSKAKSKIKSVSECQVILNMAGDSSFSEFLDNHKQQLMSHAIPIEFWETLCKKLKHHIFDAGNSFSVLKFDYSDNERTETDPLYKVVVSNDNGIKKDDPTNIYLIDHAWTYSITTARQDLRDNPNLLDRMSNLMGIDPDKDTEDKVEQIFTEMWKYNNTYSVKSMQEGDTLLPVWYIMDEFGSAVQHSDEPTMRIVPFIYLNEGIAYSILYPVSDLENEDEITVDYVESYQDPEIRKVLLHPWFPNSYCEIDFNQIEPGADYFSSGHIAEEVSNSAITRDISIPGDKTLKVYSEYKYINENLTYPRFVTVDNEEEADILWYTHHFKDFKTLTEQTPNKFVNQFPFEYILTIKDLLSIICRRNSKDMDKTTLQTTPEWLPTTYNLKTELLKFMSYYQNREKKGLNNLWIIKPFNLARSLDSYITDNINMVIKSALSGPKIVQKYIENPILFYRDDLSGKVKFDIRYVILVSSVKPLKVFLYKNFFLRFANKLFTLSNFDDYEMHFTVMNYDDKTPLCKMLCSDFKTEFEKQNPSESWGHIESKIINMFRSVFEAATMKDPPLGLAHNVQSRSLYAADLMLTKQNHEIVPQLLEINWMPDCARACQYYPDFYNDVFSLLFLNQPNVNVFHEL</sequence>
<dbReference type="EMBL" id="HBUF01387935">
    <property type="protein sequence ID" value="CAG6732786.1"/>
    <property type="molecule type" value="Transcribed_RNA"/>
</dbReference>
<dbReference type="InterPro" id="IPR027749">
    <property type="entry name" value="TTLL12"/>
</dbReference>
<dbReference type="PANTHER" id="PTHR46088">
    <property type="entry name" value="TUBULIN--TYROSINE LIGASE-LIKE PROTEIN 12"/>
    <property type="match status" value="1"/>
</dbReference>
<dbReference type="PROSITE" id="PS51221">
    <property type="entry name" value="TTL"/>
    <property type="match status" value="1"/>
</dbReference>
<evidence type="ECO:0000259" key="1">
    <source>
        <dbReference type="Pfam" id="PF25556"/>
    </source>
</evidence>
<dbReference type="PANTHER" id="PTHR46088:SF1">
    <property type="entry name" value="TUBULIN--TYROSINE LIGASE-LIKE PROTEIN 12"/>
    <property type="match status" value="1"/>
</dbReference>
<dbReference type="SUPFAM" id="SSF56059">
    <property type="entry name" value="Glutathione synthetase ATP-binding domain-like"/>
    <property type="match status" value="1"/>
</dbReference>
<name>A0A8D8YPN9_9HEMI</name>
<keyword evidence="2" id="KW-0436">Ligase</keyword>
<dbReference type="Gene3D" id="3.30.470.20">
    <property type="entry name" value="ATP-grasp fold, B domain"/>
    <property type="match status" value="1"/>
</dbReference>
<dbReference type="InterPro" id="IPR057954">
    <property type="entry name" value="SET_TTL12"/>
</dbReference>
<accession>A0A8D8YPN9</accession>
<dbReference type="Pfam" id="PF25556">
    <property type="entry name" value="SET_TTL"/>
    <property type="match status" value="1"/>
</dbReference>
<dbReference type="InterPro" id="IPR004344">
    <property type="entry name" value="TTL/TTLL_fam"/>
</dbReference>
<dbReference type="GO" id="GO:0016874">
    <property type="term" value="F:ligase activity"/>
    <property type="evidence" value="ECO:0007669"/>
    <property type="project" value="UniProtKB-KW"/>
</dbReference>